<evidence type="ECO:0000313" key="3">
    <source>
        <dbReference type="EMBL" id="BAD62256.1"/>
    </source>
</evidence>
<dbReference type="EMBL" id="AP005932">
    <property type="protein sequence ID" value="BAD62256.1"/>
    <property type="molecule type" value="Genomic_DNA"/>
</dbReference>
<feature type="compositionally biased region" description="Gly residues" evidence="1">
    <location>
        <begin position="7"/>
        <end position="16"/>
    </location>
</feature>
<feature type="compositionally biased region" description="Basic residues" evidence="1">
    <location>
        <begin position="56"/>
        <end position="65"/>
    </location>
</feature>
<feature type="region of interest" description="Disordered" evidence="1">
    <location>
        <begin position="266"/>
        <end position="285"/>
    </location>
</feature>
<reference evidence="4" key="1">
    <citation type="journal article" date="2005" name="Nature">
        <title>The map-based sequence of the rice genome.</title>
        <authorList>
            <consortium name="International rice genome sequencing project (IRGSP)"/>
            <person name="Matsumoto T."/>
            <person name="Wu J."/>
            <person name="Kanamori H."/>
            <person name="Katayose Y."/>
            <person name="Fujisawa M."/>
            <person name="Namiki N."/>
            <person name="Mizuno H."/>
            <person name="Yamamoto K."/>
            <person name="Antonio B.A."/>
            <person name="Baba T."/>
            <person name="Sakata K."/>
            <person name="Nagamura Y."/>
            <person name="Aoki H."/>
            <person name="Arikawa K."/>
            <person name="Arita K."/>
            <person name="Bito T."/>
            <person name="Chiden Y."/>
            <person name="Fujitsuka N."/>
            <person name="Fukunaka R."/>
            <person name="Hamada M."/>
            <person name="Harada C."/>
            <person name="Hayashi A."/>
            <person name="Hijishita S."/>
            <person name="Honda M."/>
            <person name="Hosokawa S."/>
            <person name="Ichikawa Y."/>
            <person name="Idonuma A."/>
            <person name="Iijima M."/>
            <person name="Ikeda M."/>
            <person name="Ikeno M."/>
            <person name="Ito K."/>
            <person name="Ito S."/>
            <person name="Ito T."/>
            <person name="Ito Y."/>
            <person name="Ito Y."/>
            <person name="Iwabuchi A."/>
            <person name="Kamiya K."/>
            <person name="Karasawa W."/>
            <person name="Kurita K."/>
            <person name="Katagiri S."/>
            <person name="Kikuta A."/>
            <person name="Kobayashi H."/>
            <person name="Kobayashi N."/>
            <person name="Machita K."/>
            <person name="Maehara T."/>
            <person name="Masukawa M."/>
            <person name="Mizubayashi T."/>
            <person name="Mukai Y."/>
            <person name="Nagasaki H."/>
            <person name="Nagata Y."/>
            <person name="Naito S."/>
            <person name="Nakashima M."/>
            <person name="Nakama Y."/>
            <person name="Nakamichi Y."/>
            <person name="Nakamura M."/>
            <person name="Meguro A."/>
            <person name="Negishi M."/>
            <person name="Ohta I."/>
            <person name="Ohta T."/>
            <person name="Okamoto M."/>
            <person name="Ono N."/>
            <person name="Saji S."/>
            <person name="Sakaguchi M."/>
            <person name="Sakai K."/>
            <person name="Shibata M."/>
            <person name="Shimokawa T."/>
            <person name="Song J."/>
            <person name="Takazaki Y."/>
            <person name="Terasawa K."/>
            <person name="Tsugane M."/>
            <person name="Tsuji K."/>
            <person name="Ueda S."/>
            <person name="Waki K."/>
            <person name="Yamagata H."/>
            <person name="Yamamoto M."/>
            <person name="Yamamoto S."/>
            <person name="Yamane H."/>
            <person name="Yoshiki S."/>
            <person name="Yoshihara R."/>
            <person name="Yukawa K."/>
            <person name="Zhong H."/>
            <person name="Yano M."/>
            <person name="Yuan Q."/>
            <person name="Ouyang S."/>
            <person name="Liu J."/>
            <person name="Jones K.M."/>
            <person name="Gansberger K."/>
            <person name="Moffat K."/>
            <person name="Hill J."/>
            <person name="Bera J."/>
            <person name="Fadrosh D."/>
            <person name="Jin S."/>
            <person name="Johri S."/>
            <person name="Kim M."/>
            <person name="Overton L."/>
            <person name="Reardon M."/>
            <person name="Tsitrin T."/>
            <person name="Vuong H."/>
            <person name="Weaver B."/>
            <person name="Ciecko A."/>
            <person name="Tallon L."/>
            <person name="Jackson J."/>
            <person name="Pai G."/>
            <person name="Aken S.V."/>
            <person name="Utterback T."/>
            <person name="Reidmuller S."/>
            <person name="Feldblyum T."/>
            <person name="Hsiao J."/>
            <person name="Zismann V."/>
            <person name="Iobst S."/>
            <person name="de Vazeille A.R."/>
            <person name="Buell C.R."/>
            <person name="Ying K."/>
            <person name="Li Y."/>
            <person name="Lu T."/>
            <person name="Huang Y."/>
            <person name="Zhao Q."/>
            <person name="Feng Q."/>
            <person name="Zhang L."/>
            <person name="Zhu J."/>
            <person name="Weng Q."/>
            <person name="Mu J."/>
            <person name="Lu Y."/>
            <person name="Fan D."/>
            <person name="Liu Y."/>
            <person name="Guan J."/>
            <person name="Zhang Y."/>
            <person name="Yu S."/>
            <person name="Liu X."/>
            <person name="Zhang Y."/>
            <person name="Hong G."/>
            <person name="Han B."/>
            <person name="Choisne N."/>
            <person name="Demange N."/>
            <person name="Orjeda G."/>
            <person name="Samain S."/>
            <person name="Cattolico L."/>
            <person name="Pelletier E."/>
            <person name="Couloux A."/>
            <person name="Segurens B."/>
            <person name="Wincker P."/>
            <person name="D'Hont A."/>
            <person name="Scarpelli C."/>
            <person name="Weissenbach J."/>
            <person name="Salanoubat M."/>
            <person name="Quetier F."/>
            <person name="Yu Y."/>
            <person name="Kim H.R."/>
            <person name="Rambo T."/>
            <person name="Currie J."/>
            <person name="Collura K."/>
            <person name="Luo M."/>
            <person name="Yang T."/>
            <person name="Ammiraju J.S.S."/>
            <person name="Engler F."/>
            <person name="Soderlund C."/>
            <person name="Wing R.A."/>
            <person name="Palmer L.E."/>
            <person name="de la Bastide M."/>
            <person name="Spiegel L."/>
            <person name="Nascimento L."/>
            <person name="Zutavern T."/>
            <person name="O'Shaughnessy A."/>
            <person name="Dike S."/>
            <person name="Dedhia N."/>
            <person name="Preston R."/>
            <person name="Balija V."/>
            <person name="McCombie W.R."/>
            <person name="Chow T."/>
            <person name="Chen H."/>
            <person name="Chung M."/>
            <person name="Chen C."/>
            <person name="Shaw J."/>
            <person name="Wu H."/>
            <person name="Hsiao K."/>
            <person name="Chao Y."/>
            <person name="Chu M."/>
            <person name="Cheng C."/>
            <person name="Hour A."/>
            <person name="Lee P."/>
            <person name="Lin S."/>
            <person name="Lin Y."/>
            <person name="Liou J."/>
            <person name="Liu S."/>
            <person name="Hsing Y."/>
            <person name="Raghuvanshi S."/>
            <person name="Mohanty A."/>
            <person name="Bharti A.K."/>
            <person name="Gaur A."/>
            <person name="Gupta V."/>
            <person name="Kumar D."/>
            <person name="Ravi V."/>
            <person name="Vij S."/>
            <person name="Kapur A."/>
            <person name="Khurana P."/>
            <person name="Khurana P."/>
            <person name="Khurana J.P."/>
            <person name="Tyagi A.K."/>
            <person name="Gaikwad K."/>
            <person name="Singh A."/>
            <person name="Dalal V."/>
            <person name="Srivastava S."/>
            <person name="Dixit A."/>
            <person name="Pal A.K."/>
            <person name="Ghazi I.A."/>
            <person name="Yadav M."/>
            <person name="Pandit A."/>
            <person name="Bhargava A."/>
            <person name="Sureshbabu K."/>
            <person name="Batra K."/>
            <person name="Sharma T.R."/>
            <person name="Mohapatra T."/>
            <person name="Singh N.K."/>
            <person name="Messing J."/>
            <person name="Nelson A.B."/>
            <person name="Fuks G."/>
            <person name="Kavchok S."/>
            <person name="Keizer G."/>
            <person name="Linton E."/>
            <person name="Llaca V."/>
            <person name="Song R."/>
            <person name="Tanyolac B."/>
            <person name="Young S."/>
            <person name="Ho-Il K."/>
            <person name="Hahn J.H."/>
            <person name="Sangsakoo G."/>
            <person name="Vanavichit A."/>
            <person name="de Mattos Luiz.A.T."/>
            <person name="Zimmer P.D."/>
            <person name="Malone G."/>
            <person name="Dellagostin O."/>
            <person name="de Oliveira A.C."/>
            <person name="Bevan M."/>
            <person name="Bancroft I."/>
            <person name="Minx P."/>
            <person name="Cordum H."/>
            <person name="Wilson R."/>
            <person name="Cheng Z."/>
            <person name="Jin W."/>
            <person name="Jiang J."/>
            <person name="Leong S.A."/>
            <person name="Iwama H."/>
            <person name="Gojobori T."/>
            <person name="Itoh T."/>
            <person name="Niimura Y."/>
            <person name="Fujii Y."/>
            <person name="Habara T."/>
            <person name="Sakai H."/>
            <person name="Sato Y."/>
            <person name="Wilson G."/>
            <person name="Kumar K."/>
            <person name="McCouch S."/>
            <person name="Juretic N."/>
            <person name="Hoen D."/>
            <person name="Wright S."/>
            <person name="Bruskiewich R."/>
            <person name="Bureau T."/>
            <person name="Miyao A."/>
            <person name="Hirochika H."/>
            <person name="Nishikawa T."/>
            <person name="Kadowaki K."/>
            <person name="Sugiura M."/>
            <person name="Burr B."/>
            <person name="Sasaki T."/>
        </authorList>
    </citation>
    <scope>NUCLEOTIDE SEQUENCE [LARGE SCALE GENOMIC DNA]</scope>
    <source>
        <strain evidence="4">cv. Nipponbare</strain>
    </source>
</reference>
<gene>
    <name evidence="3" type="primary">P0597A07.35</name>
</gene>
<sequence>MWCRRGGATGGHGGHPVDGPDQPEGDQEATAKERPARRPGRPNGDTAVAAGDAGRRRAARGRRCSRVVAAHAEKRRRGTANEDEKEDGVGDLGNRLEALGREMDDRSGEETMPRTVKSGGAYQRERVMELWRPKEAATWCGVNRRGNTVLPEATNAAAAFAVVAGGWRRRIAVVVRVGNGVVVLAMEWGNGAKAGVRHHAAKLAVAVAQHGDGGSGGGTWLEGSGEWRHTVQRGDHGRGMVSSGNWGKRREEVEGGIYRVGEGTTVVGRGRSGGGEEGKWATRSHGRVRPREVEEVGRVARDWWRCGVDAMAAGGWG</sequence>
<accession>Q5Z4S6</accession>
<evidence type="ECO:0000313" key="4">
    <source>
        <dbReference type="Proteomes" id="UP000000763"/>
    </source>
</evidence>
<evidence type="ECO:0000259" key="2">
    <source>
        <dbReference type="Pfam" id="PF05754"/>
    </source>
</evidence>
<dbReference type="AlphaFoldDB" id="Q5Z4S6"/>
<name>Q5Z4S6_ORYSJ</name>
<organism evidence="3 4">
    <name type="scientific">Oryza sativa subsp. japonica</name>
    <name type="common">Rice</name>
    <dbReference type="NCBI Taxonomy" id="39947"/>
    <lineage>
        <taxon>Eukaryota</taxon>
        <taxon>Viridiplantae</taxon>
        <taxon>Streptophyta</taxon>
        <taxon>Embryophyta</taxon>
        <taxon>Tracheophyta</taxon>
        <taxon>Spermatophyta</taxon>
        <taxon>Magnoliopsida</taxon>
        <taxon>Liliopsida</taxon>
        <taxon>Poales</taxon>
        <taxon>Poaceae</taxon>
        <taxon>BOP clade</taxon>
        <taxon>Oryzoideae</taxon>
        <taxon>Oryzeae</taxon>
        <taxon>Oryzinae</taxon>
        <taxon>Oryza</taxon>
        <taxon>Oryza sativa</taxon>
    </lineage>
</organism>
<reference evidence="4" key="2">
    <citation type="journal article" date="2008" name="Nucleic Acids Res.">
        <title>The rice annotation project database (RAP-DB): 2008 update.</title>
        <authorList>
            <consortium name="The rice annotation project (RAP)"/>
        </authorList>
    </citation>
    <scope>GENOME REANNOTATION</scope>
    <source>
        <strain evidence="4">cv. Nipponbare</strain>
    </source>
</reference>
<feature type="domain" description="DUF834" evidence="2">
    <location>
        <begin position="168"/>
        <end position="217"/>
    </location>
</feature>
<evidence type="ECO:0000256" key="1">
    <source>
        <dbReference type="SAM" id="MobiDB-lite"/>
    </source>
</evidence>
<protein>
    <recommendedName>
        <fullName evidence="2">DUF834 domain-containing protein</fullName>
    </recommendedName>
</protein>
<dbReference type="Pfam" id="PF05754">
    <property type="entry name" value="DUF834"/>
    <property type="match status" value="1"/>
</dbReference>
<dbReference type="InterPro" id="IPR008552">
    <property type="entry name" value="DUF834"/>
</dbReference>
<dbReference type="Proteomes" id="UP000000763">
    <property type="component" value="Chromosome 6"/>
</dbReference>
<feature type="region of interest" description="Disordered" evidence="1">
    <location>
        <begin position="1"/>
        <end position="92"/>
    </location>
</feature>
<proteinExistence type="predicted"/>